<evidence type="ECO:0000313" key="1">
    <source>
        <dbReference type="EMBL" id="BAU26886.1"/>
    </source>
</evidence>
<evidence type="ECO:0000313" key="2">
    <source>
        <dbReference type="Proteomes" id="UP000217696"/>
    </source>
</evidence>
<dbReference type="RefSeq" id="WP_373681385.1">
    <property type="nucleotide sequence ID" value="NZ_AP017312.1"/>
</dbReference>
<dbReference type="KEGG" id="asoc:CB4_01055"/>
<gene>
    <name evidence="1" type="ORF">CB4_01055</name>
</gene>
<dbReference type="EMBL" id="AP017312">
    <property type="protein sequence ID" value="BAU26886.1"/>
    <property type="molecule type" value="Genomic_DNA"/>
</dbReference>
<organism evidence="1 2">
    <name type="scientific">Aneurinibacillus soli</name>
    <dbReference type="NCBI Taxonomy" id="1500254"/>
    <lineage>
        <taxon>Bacteria</taxon>
        <taxon>Bacillati</taxon>
        <taxon>Bacillota</taxon>
        <taxon>Bacilli</taxon>
        <taxon>Bacillales</taxon>
        <taxon>Paenibacillaceae</taxon>
        <taxon>Aneurinibacillus group</taxon>
        <taxon>Aneurinibacillus</taxon>
    </lineage>
</organism>
<name>A0A0U5B5C1_9BACL</name>
<reference evidence="1 2" key="1">
    <citation type="submission" date="2015-12" db="EMBL/GenBank/DDBJ databases">
        <title>Genome sequence of Aneurinibacillus soli.</title>
        <authorList>
            <person name="Lee J.S."/>
            <person name="Lee K.C."/>
            <person name="Kim K.K."/>
            <person name="Lee B.W."/>
        </authorList>
    </citation>
    <scope>NUCLEOTIDE SEQUENCE [LARGE SCALE GENOMIC DNA]</scope>
    <source>
        <strain evidence="1 2">CB4</strain>
    </source>
</reference>
<dbReference type="Proteomes" id="UP000217696">
    <property type="component" value="Chromosome"/>
</dbReference>
<dbReference type="AlphaFoldDB" id="A0A0U5B5C1"/>
<keyword evidence="2" id="KW-1185">Reference proteome</keyword>
<protein>
    <submittedName>
        <fullName evidence="1">Uncharacterized protein</fullName>
    </submittedName>
</protein>
<sequence>MSMCPICNGFSHLDAHCPSCGHRMEDAGKLEALYGPYSPYNEWGDVSMTNGYLDQLHHECMHISSCPHCGLQKTMAVPEMHSSHL</sequence>
<accession>A0A0U5B5C1</accession>
<proteinExistence type="predicted"/>